<evidence type="ECO:0000256" key="5">
    <source>
        <dbReference type="ARBA" id="ARBA00022746"/>
    </source>
</evidence>
<proteinExistence type="inferred from homology"/>
<accession>A0A1I3ARJ6</accession>
<comment type="function">
    <text evidence="7">Catalyzes the glycosylation of 4,4'-diaponeurosporenoate, i.e. the esterification of glucose at the C1'' position with the carboxyl group of 4,4'-diaponeurosporenic acid, to form glycosyl-4,4'-diaponeurosporenoate. This is a step in the biosynthesis of staphyloxanthin, an orange pigment present in most staphylococci strains.</text>
</comment>
<evidence type="ECO:0000256" key="9">
    <source>
        <dbReference type="ARBA" id="ARBA00038120"/>
    </source>
</evidence>
<dbReference type="Gene3D" id="3.90.550.10">
    <property type="entry name" value="Spore Coat Polysaccharide Biosynthesis Protein SpsA, Chain A"/>
    <property type="match status" value="1"/>
</dbReference>
<dbReference type="InterPro" id="IPR029044">
    <property type="entry name" value="Nucleotide-diphossugar_trans"/>
</dbReference>
<organism evidence="13 14">
    <name type="scientific">Pisciglobus halotolerans</name>
    <dbReference type="NCBI Taxonomy" id="745365"/>
    <lineage>
        <taxon>Bacteria</taxon>
        <taxon>Bacillati</taxon>
        <taxon>Bacillota</taxon>
        <taxon>Bacilli</taxon>
        <taxon>Lactobacillales</taxon>
        <taxon>Carnobacteriaceae</taxon>
    </lineage>
</organism>
<feature type="domain" description="Glycosyltransferase 2-like" evidence="12">
    <location>
        <begin position="40"/>
        <end position="157"/>
    </location>
</feature>
<evidence type="ECO:0000256" key="10">
    <source>
        <dbReference type="ARBA" id="ARBA00040345"/>
    </source>
</evidence>
<dbReference type="InterPro" id="IPR001173">
    <property type="entry name" value="Glyco_trans_2-like"/>
</dbReference>
<dbReference type="GO" id="GO:0005886">
    <property type="term" value="C:plasma membrane"/>
    <property type="evidence" value="ECO:0007669"/>
    <property type="project" value="UniProtKB-SubCell"/>
</dbReference>
<keyword evidence="11" id="KW-0812">Transmembrane</keyword>
<gene>
    <name evidence="13" type="ORF">SAMN04489868_101106</name>
</gene>
<name>A0A1I3ARJ6_9LACT</name>
<protein>
    <recommendedName>
        <fullName evidence="10">4,4'-diaponeurosporenoate glycosyltransferase</fullName>
    </recommendedName>
</protein>
<dbReference type="AlphaFoldDB" id="A0A1I3ARJ6"/>
<comment type="subcellular location">
    <subcellularLocation>
        <location evidence="1">Cell membrane</location>
    </subcellularLocation>
</comment>
<evidence type="ECO:0000259" key="12">
    <source>
        <dbReference type="Pfam" id="PF00535"/>
    </source>
</evidence>
<evidence type="ECO:0000256" key="11">
    <source>
        <dbReference type="SAM" id="Phobius"/>
    </source>
</evidence>
<evidence type="ECO:0000256" key="6">
    <source>
        <dbReference type="ARBA" id="ARBA00023136"/>
    </source>
</evidence>
<evidence type="ECO:0000256" key="7">
    <source>
        <dbReference type="ARBA" id="ARBA00037281"/>
    </source>
</evidence>
<dbReference type="OrthoDB" id="9806525at2"/>
<feature type="transmembrane region" description="Helical" evidence="11">
    <location>
        <begin position="329"/>
        <end position="352"/>
    </location>
</feature>
<dbReference type="SUPFAM" id="SSF53448">
    <property type="entry name" value="Nucleotide-diphospho-sugar transferases"/>
    <property type="match status" value="1"/>
</dbReference>
<dbReference type="Proteomes" id="UP000198668">
    <property type="component" value="Unassembled WGS sequence"/>
</dbReference>
<evidence type="ECO:0000256" key="3">
    <source>
        <dbReference type="ARBA" id="ARBA00022676"/>
    </source>
</evidence>
<feature type="transmembrane region" description="Helical" evidence="11">
    <location>
        <begin position="6"/>
        <end position="25"/>
    </location>
</feature>
<evidence type="ECO:0000256" key="1">
    <source>
        <dbReference type="ARBA" id="ARBA00004236"/>
    </source>
</evidence>
<evidence type="ECO:0000313" key="14">
    <source>
        <dbReference type="Proteomes" id="UP000198668"/>
    </source>
</evidence>
<dbReference type="PANTHER" id="PTHR43646">
    <property type="entry name" value="GLYCOSYLTRANSFERASE"/>
    <property type="match status" value="1"/>
</dbReference>
<keyword evidence="2" id="KW-1003">Cell membrane</keyword>
<feature type="transmembrane region" description="Helical" evidence="11">
    <location>
        <begin position="273"/>
        <end position="297"/>
    </location>
</feature>
<dbReference type="GO" id="GO:0016117">
    <property type="term" value="P:carotenoid biosynthetic process"/>
    <property type="evidence" value="ECO:0007669"/>
    <property type="project" value="UniProtKB-KW"/>
</dbReference>
<keyword evidence="6 11" id="KW-0472">Membrane</keyword>
<keyword evidence="4 13" id="KW-0808">Transferase</keyword>
<evidence type="ECO:0000313" key="13">
    <source>
        <dbReference type="EMBL" id="SFH51981.1"/>
    </source>
</evidence>
<evidence type="ECO:0000256" key="2">
    <source>
        <dbReference type="ARBA" id="ARBA00022475"/>
    </source>
</evidence>
<keyword evidence="3" id="KW-0328">Glycosyltransferase</keyword>
<dbReference type="PANTHER" id="PTHR43646:SF2">
    <property type="entry name" value="GLYCOSYLTRANSFERASE 2-LIKE DOMAIN-CONTAINING PROTEIN"/>
    <property type="match status" value="1"/>
</dbReference>
<keyword evidence="5" id="KW-0125">Carotenoid biosynthesis</keyword>
<evidence type="ECO:0000256" key="4">
    <source>
        <dbReference type="ARBA" id="ARBA00022679"/>
    </source>
</evidence>
<dbReference type="Pfam" id="PF00535">
    <property type="entry name" value="Glycos_transf_2"/>
    <property type="match status" value="1"/>
</dbReference>
<comment type="pathway">
    <text evidence="8">Carotenoid biosynthesis; staphyloxanthin biosynthesis; staphyloxanthin from farnesyl diphosphate: step 4/5.</text>
</comment>
<dbReference type="GO" id="GO:0016757">
    <property type="term" value="F:glycosyltransferase activity"/>
    <property type="evidence" value="ECO:0007669"/>
    <property type="project" value="UniProtKB-KW"/>
</dbReference>
<reference evidence="13 14" key="1">
    <citation type="submission" date="2016-10" db="EMBL/GenBank/DDBJ databases">
        <authorList>
            <person name="de Groot N.N."/>
        </authorList>
    </citation>
    <scope>NUCLEOTIDE SEQUENCE [LARGE SCALE GENOMIC DNA]</scope>
    <source>
        <strain evidence="13 14">DSM 27630</strain>
    </source>
</reference>
<comment type="similarity">
    <text evidence="9">Belongs to the glycosyltransferase 2 family. CrtQ subfamily.</text>
</comment>
<feature type="transmembrane region" description="Helical" evidence="11">
    <location>
        <begin position="303"/>
        <end position="322"/>
    </location>
</feature>
<keyword evidence="11" id="KW-1133">Transmembrane helix</keyword>
<evidence type="ECO:0000256" key="8">
    <source>
        <dbReference type="ARBA" id="ARBA00037904"/>
    </source>
</evidence>
<dbReference type="RefSeq" id="WP_047392837.1">
    <property type="nucleotide sequence ID" value="NZ_FOQE01000001.1"/>
</dbReference>
<sequence length="369" mass="41453">MLIGSLAVILLAWSLGWLAFWRVPFLPRKVVQKRTECTISVVIPTRNEEYNLPRLLSSLKQQRLQPKEIIVSDDDSEDATVAIARQFNAMVVVKPMDERAVGKAAGCWRGAKAATGEVLLFLDADTYLERADSLEHLVHAYQKQGQTGILSVQPYHQVAAAYEQFSAVFNILVLAGMNAFTLFKSYFKPAGAFGPCLFCSKAEYMMVGGHEKAQEDIMEDFVLGNSFQKKGLPIVLYAGKGAVHFCMYPEGMRQLVEGWTKNFAIASRSTHPLVLFCIICWISGGTISGGFLAAALFVGSVQWLIGAAVMYVLYFLQCYLFAKRVGSFSLWALLIYPFLFVFFILLFSWSFFKTHFFRTVTWKGRNIKL</sequence>
<dbReference type="EMBL" id="FOQE01000001">
    <property type="protein sequence ID" value="SFH51981.1"/>
    <property type="molecule type" value="Genomic_DNA"/>
</dbReference>
<keyword evidence="14" id="KW-1185">Reference proteome</keyword>